<reference evidence="2" key="1">
    <citation type="submission" date="2021-03" db="EMBL/GenBank/DDBJ databases">
        <title>Draft genome sequence of rust myrtle Austropuccinia psidii MF-1, a brazilian biotype.</title>
        <authorList>
            <person name="Quecine M.C."/>
            <person name="Pachon D.M.R."/>
            <person name="Bonatelli M.L."/>
            <person name="Correr F.H."/>
            <person name="Franceschini L.M."/>
            <person name="Leite T.F."/>
            <person name="Margarido G.R.A."/>
            <person name="Almeida C.A."/>
            <person name="Ferrarezi J.A."/>
            <person name="Labate C.A."/>
        </authorList>
    </citation>
    <scope>NUCLEOTIDE SEQUENCE</scope>
    <source>
        <strain evidence="2">MF-1</strain>
    </source>
</reference>
<gene>
    <name evidence="2" type="ORF">O181_082072</name>
</gene>
<comment type="caution">
    <text evidence="2">The sequence shown here is derived from an EMBL/GenBank/DDBJ whole genome shotgun (WGS) entry which is preliminary data.</text>
</comment>
<protein>
    <submittedName>
        <fullName evidence="2">Uncharacterized protein</fullName>
    </submittedName>
</protein>
<accession>A0A9Q3FRW0</accession>
<dbReference type="AlphaFoldDB" id="A0A9Q3FRW0"/>
<dbReference type="Proteomes" id="UP000765509">
    <property type="component" value="Unassembled WGS sequence"/>
</dbReference>
<evidence type="ECO:0000256" key="1">
    <source>
        <dbReference type="SAM" id="MobiDB-lite"/>
    </source>
</evidence>
<keyword evidence="3" id="KW-1185">Reference proteome</keyword>
<feature type="region of interest" description="Disordered" evidence="1">
    <location>
        <begin position="1"/>
        <end position="35"/>
    </location>
</feature>
<evidence type="ECO:0000313" key="2">
    <source>
        <dbReference type="EMBL" id="MBW0542357.1"/>
    </source>
</evidence>
<name>A0A9Q3FRW0_9BASI</name>
<dbReference type="EMBL" id="AVOT02047079">
    <property type="protein sequence ID" value="MBW0542357.1"/>
    <property type="molecule type" value="Genomic_DNA"/>
</dbReference>
<organism evidence="2 3">
    <name type="scientific">Austropuccinia psidii MF-1</name>
    <dbReference type="NCBI Taxonomy" id="1389203"/>
    <lineage>
        <taxon>Eukaryota</taxon>
        <taxon>Fungi</taxon>
        <taxon>Dikarya</taxon>
        <taxon>Basidiomycota</taxon>
        <taxon>Pucciniomycotina</taxon>
        <taxon>Pucciniomycetes</taxon>
        <taxon>Pucciniales</taxon>
        <taxon>Sphaerophragmiaceae</taxon>
        <taxon>Austropuccinia</taxon>
    </lineage>
</organism>
<proteinExistence type="predicted"/>
<evidence type="ECO:0000313" key="3">
    <source>
        <dbReference type="Proteomes" id="UP000765509"/>
    </source>
</evidence>
<sequence>MEDITTRTKSGRNWYKPPVDNKTSGKPIPKPNKSQEKALFTRDKCGSTSHLAITCPKKTRIKEIEIEQDVSVHKSDSEPYEEAELPDELSIENISVSFEVTEVHTHLQH</sequence>